<keyword evidence="2" id="KW-1185">Reference proteome</keyword>
<organism evidence="1 2">
    <name type="scientific">Pseudonocardia hispaniensis</name>
    <dbReference type="NCBI Taxonomy" id="904933"/>
    <lineage>
        <taxon>Bacteria</taxon>
        <taxon>Bacillati</taxon>
        <taxon>Actinomycetota</taxon>
        <taxon>Actinomycetes</taxon>
        <taxon>Pseudonocardiales</taxon>
        <taxon>Pseudonocardiaceae</taxon>
        <taxon>Pseudonocardia</taxon>
    </lineage>
</organism>
<dbReference type="Proteomes" id="UP001596302">
    <property type="component" value="Unassembled WGS sequence"/>
</dbReference>
<evidence type="ECO:0000313" key="2">
    <source>
        <dbReference type="Proteomes" id="UP001596302"/>
    </source>
</evidence>
<evidence type="ECO:0000313" key="1">
    <source>
        <dbReference type="EMBL" id="MFC5994518.1"/>
    </source>
</evidence>
<dbReference type="RefSeq" id="WP_379584546.1">
    <property type="nucleotide sequence ID" value="NZ_JBHSQW010000023.1"/>
</dbReference>
<sequence>MARILVLGGTVFLSRAVAAAALGLNRERLAGPTAVDEAELLTALLRTPR</sequence>
<reference evidence="2" key="1">
    <citation type="journal article" date="2019" name="Int. J. Syst. Evol. Microbiol.">
        <title>The Global Catalogue of Microorganisms (GCM) 10K type strain sequencing project: providing services to taxonomists for standard genome sequencing and annotation.</title>
        <authorList>
            <consortium name="The Broad Institute Genomics Platform"/>
            <consortium name="The Broad Institute Genome Sequencing Center for Infectious Disease"/>
            <person name="Wu L."/>
            <person name="Ma J."/>
        </authorList>
    </citation>
    <scope>NUCLEOTIDE SEQUENCE [LARGE SCALE GENOMIC DNA]</scope>
    <source>
        <strain evidence="2">CCM 8391</strain>
    </source>
</reference>
<protein>
    <submittedName>
        <fullName evidence="1">Uncharacterized protein</fullName>
    </submittedName>
</protein>
<comment type="caution">
    <text evidence="1">The sequence shown here is derived from an EMBL/GenBank/DDBJ whole genome shotgun (WGS) entry which is preliminary data.</text>
</comment>
<dbReference type="EMBL" id="JBHSQW010000023">
    <property type="protein sequence ID" value="MFC5994518.1"/>
    <property type="molecule type" value="Genomic_DNA"/>
</dbReference>
<name>A0ABW1J114_9PSEU</name>
<gene>
    <name evidence="1" type="ORF">ACFQE5_09880</name>
</gene>
<proteinExistence type="predicted"/>
<accession>A0ABW1J114</accession>